<keyword evidence="3" id="KW-0804">Transcription</keyword>
<protein>
    <submittedName>
        <fullName evidence="5">AraC family transcriptional regulator</fullName>
    </submittedName>
</protein>
<keyword evidence="2" id="KW-0238">DNA-binding</keyword>
<dbReference type="InterPro" id="IPR032687">
    <property type="entry name" value="AraC-type_N"/>
</dbReference>
<feature type="domain" description="HTH araC/xylS-type" evidence="4">
    <location>
        <begin position="242"/>
        <end position="340"/>
    </location>
</feature>
<dbReference type="Gene3D" id="1.10.10.60">
    <property type="entry name" value="Homeodomain-like"/>
    <property type="match status" value="1"/>
</dbReference>
<dbReference type="RefSeq" id="WP_378167552.1">
    <property type="nucleotide sequence ID" value="NZ_JBHSBU010000001.1"/>
</dbReference>
<dbReference type="InterPro" id="IPR009057">
    <property type="entry name" value="Homeodomain-like_sf"/>
</dbReference>
<evidence type="ECO:0000313" key="5">
    <source>
        <dbReference type="EMBL" id="MFC4161520.1"/>
    </source>
</evidence>
<dbReference type="InterPro" id="IPR018060">
    <property type="entry name" value="HTH_AraC"/>
</dbReference>
<name>A0ABV8MVY3_9NEIS</name>
<dbReference type="Pfam" id="PF12625">
    <property type="entry name" value="Arabinose_bd"/>
    <property type="match status" value="1"/>
</dbReference>
<dbReference type="PANTHER" id="PTHR47894">
    <property type="entry name" value="HTH-TYPE TRANSCRIPTIONAL REGULATOR GADX"/>
    <property type="match status" value="1"/>
</dbReference>
<evidence type="ECO:0000259" key="4">
    <source>
        <dbReference type="PROSITE" id="PS01124"/>
    </source>
</evidence>
<comment type="caution">
    <text evidence="5">The sequence shown here is derived from an EMBL/GenBank/DDBJ whole genome shotgun (WGS) entry which is preliminary data.</text>
</comment>
<dbReference type="PROSITE" id="PS01124">
    <property type="entry name" value="HTH_ARAC_FAMILY_2"/>
    <property type="match status" value="1"/>
</dbReference>
<keyword evidence="1" id="KW-0805">Transcription regulation</keyword>
<reference evidence="6" key="1">
    <citation type="journal article" date="2019" name="Int. J. Syst. Evol. Microbiol.">
        <title>The Global Catalogue of Microorganisms (GCM) 10K type strain sequencing project: providing services to taxonomists for standard genome sequencing and annotation.</title>
        <authorList>
            <consortium name="The Broad Institute Genomics Platform"/>
            <consortium name="The Broad Institute Genome Sequencing Center for Infectious Disease"/>
            <person name="Wu L."/>
            <person name="Ma J."/>
        </authorList>
    </citation>
    <scope>NUCLEOTIDE SEQUENCE [LARGE SCALE GENOMIC DNA]</scope>
    <source>
        <strain evidence="6">LMG 29894</strain>
    </source>
</reference>
<keyword evidence="6" id="KW-1185">Reference proteome</keyword>
<organism evidence="5 6">
    <name type="scientific">Chitinimonas lacunae</name>
    <dbReference type="NCBI Taxonomy" id="1963018"/>
    <lineage>
        <taxon>Bacteria</taxon>
        <taxon>Pseudomonadati</taxon>
        <taxon>Pseudomonadota</taxon>
        <taxon>Betaproteobacteria</taxon>
        <taxon>Neisseriales</taxon>
        <taxon>Chitinibacteraceae</taxon>
        <taxon>Chitinimonas</taxon>
    </lineage>
</organism>
<dbReference type="Proteomes" id="UP001595791">
    <property type="component" value="Unassembled WGS sequence"/>
</dbReference>
<evidence type="ECO:0000256" key="3">
    <source>
        <dbReference type="ARBA" id="ARBA00023163"/>
    </source>
</evidence>
<dbReference type="PANTHER" id="PTHR47894:SF1">
    <property type="entry name" value="HTH-TYPE TRANSCRIPTIONAL REGULATOR VQSM"/>
    <property type="match status" value="1"/>
</dbReference>
<proteinExistence type="predicted"/>
<dbReference type="EMBL" id="JBHSBU010000001">
    <property type="protein sequence ID" value="MFC4161520.1"/>
    <property type="molecule type" value="Genomic_DNA"/>
</dbReference>
<evidence type="ECO:0000256" key="2">
    <source>
        <dbReference type="ARBA" id="ARBA00023125"/>
    </source>
</evidence>
<dbReference type="SUPFAM" id="SSF46689">
    <property type="entry name" value="Homeodomain-like"/>
    <property type="match status" value="1"/>
</dbReference>
<evidence type="ECO:0000256" key="1">
    <source>
        <dbReference type="ARBA" id="ARBA00023015"/>
    </source>
</evidence>
<evidence type="ECO:0000313" key="6">
    <source>
        <dbReference type="Proteomes" id="UP001595791"/>
    </source>
</evidence>
<dbReference type="SMART" id="SM00342">
    <property type="entry name" value="HTH_ARAC"/>
    <property type="match status" value="1"/>
</dbReference>
<dbReference type="Pfam" id="PF12833">
    <property type="entry name" value="HTH_18"/>
    <property type="match status" value="1"/>
</dbReference>
<gene>
    <name evidence="5" type="ORF">ACFOW7_19465</name>
</gene>
<accession>A0ABV8MVY3</accession>
<sequence>MPTTVCASTPAHPPRVVAPYAHTLLDAARAAGVATEVLLRAAGLERLAEADVSVPHYLAMLAAAVEASGDPLFGWRLGGAVKPTTYGVNGILILACPTLGDALEQVLRFECLVHDLGRSTLERDGERAIYRWRNDWAGHPQAGVLAESVFAGIRTCAQWLVGQPLAVSALYFAAADPGPRAGLAELAQAPVHYGARENRAEFPAALLDLPIPQANNTLLPLLQRHAEALLAQRHPQVPPIVGQVRQAILARLGQESVRLADIATDLALSPRTLQRRLGEAGVAFQQLHDAIRHELARHYLETTDMPIGEIGYVLGFQDPAAFHHAFRAWQGDGPGRYRELRRVPA</sequence>